<reference evidence="6" key="1">
    <citation type="submission" date="2023-03" db="EMBL/GenBank/DDBJ databases">
        <title>Massive genome expansion in bonnet fungi (Mycena s.s.) driven by repeated elements and novel gene families across ecological guilds.</title>
        <authorList>
            <consortium name="Lawrence Berkeley National Laboratory"/>
            <person name="Harder C.B."/>
            <person name="Miyauchi S."/>
            <person name="Viragh M."/>
            <person name="Kuo A."/>
            <person name="Thoen E."/>
            <person name="Andreopoulos B."/>
            <person name="Lu D."/>
            <person name="Skrede I."/>
            <person name="Drula E."/>
            <person name="Henrissat B."/>
            <person name="Morin E."/>
            <person name="Kohler A."/>
            <person name="Barry K."/>
            <person name="LaButti K."/>
            <person name="Morin E."/>
            <person name="Salamov A."/>
            <person name="Lipzen A."/>
            <person name="Mereny Z."/>
            <person name="Hegedus B."/>
            <person name="Baldrian P."/>
            <person name="Stursova M."/>
            <person name="Weitz H."/>
            <person name="Taylor A."/>
            <person name="Grigoriev I.V."/>
            <person name="Nagy L.G."/>
            <person name="Martin F."/>
            <person name="Kauserud H."/>
        </authorList>
    </citation>
    <scope>NUCLEOTIDE SEQUENCE</scope>
    <source>
        <strain evidence="6">9284</strain>
    </source>
</reference>
<name>A0AAD7BAI3_9AGAR</name>
<evidence type="ECO:0000256" key="4">
    <source>
        <dbReference type="PROSITE-ProRule" id="PRU00134"/>
    </source>
</evidence>
<evidence type="ECO:0000256" key="1">
    <source>
        <dbReference type="ARBA" id="ARBA00022723"/>
    </source>
</evidence>
<dbReference type="Proteomes" id="UP001221142">
    <property type="component" value="Unassembled WGS sequence"/>
</dbReference>
<dbReference type="AlphaFoldDB" id="A0AAD7BAI3"/>
<accession>A0AAD7BAI3</accession>
<organism evidence="6 7">
    <name type="scientific">Roridomyces roridus</name>
    <dbReference type="NCBI Taxonomy" id="1738132"/>
    <lineage>
        <taxon>Eukaryota</taxon>
        <taxon>Fungi</taxon>
        <taxon>Dikarya</taxon>
        <taxon>Basidiomycota</taxon>
        <taxon>Agaricomycotina</taxon>
        <taxon>Agaricomycetes</taxon>
        <taxon>Agaricomycetidae</taxon>
        <taxon>Agaricales</taxon>
        <taxon>Marasmiineae</taxon>
        <taxon>Mycenaceae</taxon>
        <taxon>Roridomyces</taxon>
    </lineage>
</organism>
<dbReference type="EMBL" id="JARKIF010000025">
    <property type="protein sequence ID" value="KAJ7615004.1"/>
    <property type="molecule type" value="Genomic_DNA"/>
</dbReference>
<evidence type="ECO:0000256" key="2">
    <source>
        <dbReference type="ARBA" id="ARBA00022771"/>
    </source>
</evidence>
<keyword evidence="7" id="KW-1185">Reference proteome</keyword>
<dbReference type="SUPFAM" id="SSF144232">
    <property type="entry name" value="HIT/MYND zinc finger-like"/>
    <property type="match status" value="1"/>
</dbReference>
<evidence type="ECO:0000313" key="7">
    <source>
        <dbReference type="Proteomes" id="UP001221142"/>
    </source>
</evidence>
<feature type="domain" description="MYND-type" evidence="5">
    <location>
        <begin position="313"/>
        <end position="354"/>
    </location>
</feature>
<comment type="caution">
    <text evidence="6">The sequence shown here is derived from an EMBL/GenBank/DDBJ whole genome shotgun (WGS) entry which is preliminary data.</text>
</comment>
<keyword evidence="2 4" id="KW-0863">Zinc-finger</keyword>
<gene>
    <name evidence="6" type="ORF">FB45DRAFT_936584</name>
</gene>
<dbReference type="Pfam" id="PF01753">
    <property type="entry name" value="zf-MYND"/>
    <property type="match status" value="1"/>
</dbReference>
<dbReference type="Gene3D" id="6.10.140.2220">
    <property type="match status" value="1"/>
</dbReference>
<dbReference type="GO" id="GO:0008270">
    <property type="term" value="F:zinc ion binding"/>
    <property type="evidence" value="ECO:0007669"/>
    <property type="project" value="UniProtKB-KW"/>
</dbReference>
<keyword evidence="1" id="KW-0479">Metal-binding</keyword>
<dbReference type="PROSITE" id="PS50865">
    <property type="entry name" value="ZF_MYND_2"/>
    <property type="match status" value="1"/>
</dbReference>
<protein>
    <recommendedName>
        <fullName evidence="5">MYND-type domain-containing protein</fullName>
    </recommendedName>
</protein>
<keyword evidence="3" id="KW-0862">Zinc</keyword>
<proteinExistence type="predicted"/>
<evidence type="ECO:0000313" key="6">
    <source>
        <dbReference type="EMBL" id="KAJ7615004.1"/>
    </source>
</evidence>
<dbReference type="InterPro" id="IPR002893">
    <property type="entry name" value="Znf_MYND"/>
</dbReference>
<evidence type="ECO:0000256" key="3">
    <source>
        <dbReference type="ARBA" id="ARBA00022833"/>
    </source>
</evidence>
<sequence length="370" mass="41618">MSFPGFGLEGVKGIGGGTISKESEYNYRRAHELLKERKTKEAIPFLVKAIEDPNNLDACVALSSTMPTPDAQIGFLTTSEAIGRTHLKRFLGPDCFELTSRQGAPNFWGILATRPYMRLLSMLTRTYISSQRWQEAAATNIEILRLCESDNLGHQGWMGPLLLHAGRPVDALYFARAWLESGGPPRGSEVDFAPPNRAAMTPEELEDVTNPFMNLQTIYSAALAAFTVDGDSELARQYLHLAVSKFPAVLIKVLGKFKERVDVDTHATRTINGLEDARDHLWLAQGLWSQPGPWDWISNDPVVKDHVFRPCSDPSCKKKEERIAQWQKCAGCKQDWYCSRACQKAHWCDHKEECKQRQRLANVDLTGLVW</sequence>
<evidence type="ECO:0000259" key="5">
    <source>
        <dbReference type="PROSITE" id="PS50865"/>
    </source>
</evidence>